<dbReference type="GO" id="GO:0005737">
    <property type="term" value="C:cytoplasm"/>
    <property type="evidence" value="ECO:0007669"/>
    <property type="project" value="UniProtKB-SubCell"/>
</dbReference>
<keyword evidence="4" id="KW-0698">rRNA processing</keyword>
<reference evidence="6 7" key="1">
    <citation type="submission" date="2021-02" db="EMBL/GenBank/DDBJ databases">
        <title>Alicyclobacillus curvatus sp. nov. and Alicyclobacillus mengziensis sp. nov., two acidophilic bacteria isolated from acid mine drainage.</title>
        <authorList>
            <person name="Huang Y."/>
        </authorList>
    </citation>
    <scope>NUCLEOTIDE SEQUENCE [LARGE SCALE GENOMIC DNA]</scope>
    <source>
        <strain evidence="6 7">S30H14</strain>
    </source>
</reference>
<dbReference type="Gene3D" id="1.10.1520.10">
    <property type="entry name" value="Ribonuclease III domain"/>
    <property type="match status" value="1"/>
</dbReference>
<keyword evidence="4" id="KW-0963">Cytoplasm</keyword>
<dbReference type="InterPro" id="IPR000999">
    <property type="entry name" value="RNase_III_dom"/>
</dbReference>
<dbReference type="SUPFAM" id="SSF69065">
    <property type="entry name" value="RNase III domain-like"/>
    <property type="match status" value="1"/>
</dbReference>
<keyword evidence="4" id="KW-0460">Magnesium</keyword>
<organism evidence="6 7">
    <name type="scientific">Alicyclobacillus mengziensis</name>
    <dbReference type="NCBI Taxonomy" id="2931921"/>
    <lineage>
        <taxon>Bacteria</taxon>
        <taxon>Bacillati</taxon>
        <taxon>Bacillota</taxon>
        <taxon>Bacilli</taxon>
        <taxon>Bacillales</taxon>
        <taxon>Alicyclobacillaceae</taxon>
        <taxon>Alicyclobacillus</taxon>
    </lineage>
</organism>
<keyword evidence="4" id="KW-0690">Ribosome biogenesis</keyword>
<dbReference type="GO" id="GO:0019843">
    <property type="term" value="F:rRNA binding"/>
    <property type="evidence" value="ECO:0007669"/>
    <property type="project" value="UniProtKB-UniRule"/>
</dbReference>
<dbReference type="HAMAP" id="MF_01468">
    <property type="entry name" value="RNase_Mini_III"/>
    <property type="match status" value="1"/>
</dbReference>
<keyword evidence="4" id="KW-0699">rRNA-binding</keyword>
<keyword evidence="3 4" id="KW-0378">Hydrolase</keyword>
<gene>
    <name evidence="4" type="primary">mrnC</name>
    <name evidence="6" type="ORF">JZ786_02780</name>
</gene>
<dbReference type="EMBL" id="CP071182">
    <property type="protein sequence ID" value="QSO47971.1"/>
    <property type="molecule type" value="Genomic_DNA"/>
</dbReference>
<evidence type="ECO:0000256" key="4">
    <source>
        <dbReference type="HAMAP-Rule" id="MF_01468"/>
    </source>
</evidence>
<dbReference type="EC" id="3.1.26.-" evidence="4"/>
<evidence type="ECO:0000313" key="7">
    <source>
        <dbReference type="Proteomes" id="UP000663505"/>
    </source>
</evidence>
<comment type="cofactor">
    <cofactor evidence="4">
        <name>Mg(2+)</name>
        <dbReference type="ChEBI" id="CHEBI:18420"/>
    </cofactor>
</comment>
<comment type="subunit">
    <text evidence="4">Homodimer.</text>
</comment>
<keyword evidence="2 4" id="KW-0255">Endonuclease</keyword>
<evidence type="ECO:0000256" key="3">
    <source>
        <dbReference type="ARBA" id="ARBA00022801"/>
    </source>
</evidence>
<accession>A0A9X7Z896</accession>
<dbReference type="PANTHER" id="PTHR34276">
    <property type="entry name" value="MINI-RIBONUCLEASE 3"/>
    <property type="match status" value="1"/>
</dbReference>
<dbReference type="RefSeq" id="WP_206657312.1">
    <property type="nucleotide sequence ID" value="NZ_CP071182.1"/>
</dbReference>
<protein>
    <recommendedName>
        <fullName evidence="4">Mini-ribonuclease 3</fullName>
        <shortName evidence="4">Mini-3</shortName>
        <shortName evidence="4">Mini-RNase 3</shortName>
        <ecNumber evidence="4">3.1.26.-</ecNumber>
    </recommendedName>
    <alternativeName>
        <fullName evidence="4">Mini-RNase III</fullName>
        <shortName evidence="4">Mini-III</shortName>
    </alternativeName>
</protein>
<evidence type="ECO:0000259" key="5">
    <source>
        <dbReference type="SMART" id="SM00535"/>
    </source>
</evidence>
<sequence>MNGWNVSELSPLALAYVGDAVWEVYARNHVLKRGIRRPNELHRAATKYVSAVAQARLASELWDSLTDEERLILRRGRNAKSGHVRKNADVLDYRHSTGFEAVIGYLYGSGNTERLEQVCCLALERVDDWKKEQK</sequence>
<dbReference type="Pfam" id="PF00636">
    <property type="entry name" value="Ribonuclease_3"/>
    <property type="match status" value="1"/>
</dbReference>
<dbReference type="CDD" id="cd00593">
    <property type="entry name" value="RIBOc"/>
    <property type="match status" value="1"/>
</dbReference>
<proteinExistence type="inferred from homology"/>
<evidence type="ECO:0000256" key="1">
    <source>
        <dbReference type="ARBA" id="ARBA00022722"/>
    </source>
</evidence>
<dbReference type="SMART" id="SM00535">
    <property type="entry name" value="RIBOc"/>
    <property type="match status" value="1"/>
</dbReference>
<comment type="function">
    <text evidence="4">Involved in correct processing of both the 5' and 3' ends of 23S rRNA precursor. Processes 30S rRNA precursor transcript even in absence of ribonuclease 3 (Rnc); Rnc processes 30S rRNA into smaller rRNA precursors.</text>
</comment>
<name>A0A9X7Z896_9BACL</name>
<keyword evidence="4" id="KW-0694">RNA-binding</keyword>
<evidence type="ECO:0000313" key="6">
    <source>
        <dbReference type="EMBL" id="QSO47971.1"/>
    </source>
</evidence>
<feature type="domain" description="RNase III" evidence="5">
    <location>
        <begin position="6"/>
        <end position="131"/>
    </location>
</feature>
<dbReference type="GO" id="GO:0006364">
    <property type="term" value="P:rRNA processing"/>
    <property type="evidence" value="ECO:0007669"/>
    <property type="project" value="UniProtKB-UniRule"/>
</dbReference>
<feature type="active site" evidence="4">
    <location>
        <position position="19"/>
    </location>
</feature>
<comment type="similarity">
    <text evidence="4">Belongs to the MrnC RNase family.</text>
</comment>
<dbReference type="AlphaFoldDB" id="A0A9X7Z896"/>
<keyword evidence="1 4" id="KW-0540">Nuclease</keyword>
<dbReference type="InterPro" id="IPR008226">
    <property type="entry name" value="Mini3_fam"/>
</dbReference>
<dbReference type="PANTHER" id="PTHR34276:SF1">
    <property type="entry name" value="MINI-RIBONUCLEASE 3"/>
    <property type="match status" value="1"/>
</dbReference>
<dbReference type="GO" id="GO:0004525">
    <property type="term" value="F:ribonuclease III activity"/>
    <property type="evidence" value="ECO:0007669"/>
    <property type="project" value="InterPro"/>
</dbReference>
<evidence type="ECO:0000256" key="2">
    <source>
        <dbReference type="ARBA" id="ARBA00022759"/>
    </source>
</evidence>
<dbReference type="KEGG" id="afx:JZ786_02780"/>
<dbReference type="Proteomes" id="UP000663505">
    <property type="component" value="Chromosome"/>
</dbReference>
<dbReference type="PIRSF" id="PIRSF005520">
    <property type="entry name" value="UCP005520"/>
    <property type="match status" value="1"/>
</dbReference>
<comment type="subcellular location">
    <subcellularLocation>
        <location evidence="4">Cytoplasm</location>
    </subcellularLocation>
</comment>
<keyword evidence="7" id="KW-1185">Reference proteome</keyword>
<dbReference type="InterPro" id="IPR036389">
    <property type="entry name" value="RNase_III_sf"/>
</dbReference>